<dbReference type="EMBL" id="JAPUFD010000015">
    <property type="protein sequence ID" value="MDI1491700.1"/>
    <property type="molecule type" value="Genomic_DNA"/>
</dbReference>
<evidence type="ECO:0000256" key="1">
    <source>
        <dbReference type="ARBA" id="ARBA00004123"/>
    </source>
</evidence>
<accession>A0AA43TZ90</accession>
<feature type="binding site" evidence="17">
    <location>
        <position position="353"/>
    </location>
    <ligand>
        <name>ATP</name>
        <dbReference type="ChEBI" id="CHEBI:30616"/>
    </ligand>
</feature>
<dbReference type="PANTHER" id="PTHR43832">
    <property type="match status" value="1"/>
</dbReference>
<dbReference type="Gene3D" id="1.10.510.10">
    <property type="entry name" value="Transferase(Phosphotransferase) domain 1"/>
    <property type="match status" value="1"/>
</dbReference>
<dbReference type="InterPro" id="IPR017441">
    <property type="entry name" value="Protein_kinase_ATP_BS"/>
</dbReference>
<evidence type="ECO:0000256" key="6">
    <source>
        <dbReference type="ARBA" id="ARBA00022527"/>
    </source>
</evidence>
<dbReference type="GO" id="GO:0005524">
    <property type="term" value="F:ATP binding"/>
    <property type="evidence" value="ECO:0007669"/>
    <property type="project" value="UniProtKB-UniRule"/>
</dbReference>
<keyword evidence="11" id="KW-0539">Nucleus</keyword>
<dbReference type="PROSITE" id="PS00107">
    <property type="entry name" value="PROTEIN_KINASE_ATP"/>
    <property type="match status" value="1"/>
</dbReference>
<evidence type="ECO:0000259" key="19">
    <source>
        <dbReference type="PROSITE" id="PS50011"/>
    </source>
</evidence>
<dbReference type="AlphaFoldDB" id="A0AA43TZ90"/>
<evidence type="ECO:0000256" key="15">
    <source>
        <dbReference type="ARBA" id="ARBA00049280"/>
    </source>
</evidence>
<evidence type="ECO:0000256" key="9">
    <source>
        <dbReference type="ARBA" id="ARBA00022777"/>
    </source>
</evidence>
<comment type="catalytic activity">
    <reaction evidence="15">
        <text>[DNA-directed RNA polymerase] + ATP = phospho-[DNA-directed RNA polymerase] + ADP + H(+)</text>
        <dbReference type="Rhea" id="RHEA:10216"/>
        <dbReference type="Rhea" id="RHEA-COMP:11321"/>
        <dbReference type="Rhea" id="RHEA-COMP:11322"/>
        <dbReference type="ChEBI" id="CHEBI:15378"/>
        <dbReference type="ChEBI" id="CHEBI:30616"/>
        <dbReference type="ChEBI" id="CHEBI:43176"/>
        <dbReference type="ChEBI" id="CHEBI:68546"/>
        <dbReference type="ChEBI" id="CHEBI:456216"/>
        <dbReference type="EC" id="2.7.11.23"/>
    </reaction>
</comment>
<keyword evidence="21" id="KW-1185">Reference proteome</keyword>
<evidence type="ECO:0000256" key="18">
    <source>
        <dbReference type="SAM" id="MobiDB-lite"/>
    </source>
</evidence>
<dbReference type="SMART" id="SM00220">
    <property type="entry name" value="S_TKc"/>
    <property type="match status" value="1"/>
</dbReference>
<comment type="catalytic activity">
    <reaction evidence="13">
        <text>L-threonyl-[protein] + ATP = O-phospho-L-threonyl-[protein] + ADP + H(+)</text>
        <dbReference type="Rhea" id="RHEA:46608"/>
        <dbReference type="Rhea" id="RHEA-COMP:11060"/>
        <dbReference type="Rhea" id="RHEA-COMP:11605"/>
        <dbReference type="ChEBI" id="CHEBI:15378"/>
        <dbReference type="ChEBI" id="CHEBI:30013"/>
        <dbReference type="ChEBI" id="CHEBI:30616"/>
        <dbReference type="ChEBI" id="CHEBI:61977"/>
        <dbReference type="ChEBI" id="CHEBI:456216"/>
        <dbReference type="EC" id="2.7.11.22"/>
    </reaction>
</comment>
<sequence>MEYVKSLRTRPMAIETAAANTQHYEVGTGVLQACLGPRMKYSSCLYPMGKETLGQAEVEMLELYIERAQLNDGMRILDLGCGWGSGALYFAEVLPNAKITAFSNSKTQKLYIDGQAKKKGLKNLQVITGNVVDYEFEADAFDRVVSIELFEHMKNYELLMAKISRALKPQGKAFVHIFNHKTTPYDFDAGWMSTYFFTGGTMPSADLLHYFQKDLKLEEQWWVNGKHYAQTCEDWITKMFENKSEIWPHLEETYGKDKVAMWFNRPDKNKVKMRWIKPNGGLPDGNAGHTPNGRNKRPAPEASLELARDGKSKRFQGCSSIRNYTLMSKLGEGTFGEVHKAESRTTGQIVAMKKILIHQEKDGFPVTALREIKLLKMLSHPNVLKLEEMAVERTKGEGRKKATVYMVTPYMDHDLSGLLENPAVEFTEAHLKCYMKQLLEGVAYLHKCKILHRDMKAANLLINNEGILQIADFGLARPYDDEPPQPGKGNGVAHRTYTTIVVTRWYRPPELLLQLRYYTPAIDIWGVGCIFGEMFKKRPILPGNSDLNQLHLIFELMGSPNEENMPGWNGLPGCGSDGVKSFQHRHSTLSTSFRDNGSLFISLMSELLKLDWRKRINAMDALKHPYFQMEPLPSKPQDIPQFQESHELDRRKFREQRANPPPAPAGGTVGMGPDGEYGAETTQNGHQHHAPQGGAGYHRDHRDQPPRRNGYEHRNPYPAGGSRVPPPPPAAAPQAGRQPGWDRPPPHHGSDRPPPPQGLERPPPIGLPPRPPVEVPRGGPGYNGPRQYGGGRDGRERGPSDPARERPPPYDGGRSRPRGGGGPPQVDTYIPSYSSRDEGRRPRDEGHRNRDDAGRGPRPPDRRDYDDRDRRRRS</sequence>
<dbReference type="SUPFAM" id="SSF53335">
    <property type="entry name" value="S-adenosyl-L-methionine-dependent methyltransferases"/>
    <property type="match status" value="1"/>
</dbReference>
<comment type="catalytic activity">
    <reaction evidence="14">
        <text>L-seryl-[protein] + ATP = O-phospho-L-seryl-[protein] + ADP + H(+)</text>
        <dbReference type="Rhea" id="RHEA:17989"/>
        <dbReference type="Rhea" id="RHEA-COMP:9863"/>
        <dbReference type="Rhea" id="RHEA-COMP:11604"/>
        <dbReference type="ChEBI" id="CHEBI:15378"/>
        <dbReference type="ChEBI" id="CHEBI:29999"/>
        <dbReference type="ChEBI" id="CHEBI:30616"/>
        <dbReference type="ChEBI" id="CHEBI:83421"/>
        <dbReference type="ChEBI" id="CHEBI:456216"/>
        <dbReference type="EC" id="2.7.11.22"/>
    </reaction>
</comment>
<evidence type="ECO:0000256" key="16">
    <source>
        <dbReference type="ARBA" id="ARBA00073250"/>
    </source>
</evidence>
<dbReference type="Gene3D" id="3.40.50.150">
    <property type="entry name" value="Vaccinia Virus protein VP39"/>
    <property type="match status" value="1"/>
</dbReference>
<comment type="similarity">
    <text evidence="2">Belongs to the protein kinase superfamily. CMGC Ser/Thr protein kinase family. CDC2/CDKX subfamily.</text>
</comment>
<evidence type="ECO:0000313" key="20">
    <source>
        <dbReference type="EMBL" id="MDI1491700.1"/>
    </source>
</evidence>
<feature type="compositionally biased region" description="Basic and acidic residues" evidence="18">
    <location>
        <begin position="835"/>
        <end position="874"/>
    </location>
</feature>
<feature type="compositionally biased region" description="Pro residues" evidence="18">
    <location>
        <begin position="752"/>
        <end position="774"/>
    </location>
</feature>
<dbReference type="CDD" id="cd07866">
    <property type="entry name" value="STKc_BUR1"/>
    <property type="match status" value="1"/>
</dbReference>
<evidence type="ECO:0000256" key="5">
    <source>
        <dbReference type="ARBA" id="ARBA00012425"/>
    </source>
</evidence>
<feature type="domain" description="Protein kinase" evidence="19">
    <location>
        <begin position="324"/>
        <end position="627"/>
    </location>
</feature>
<evidence type="ECO:0000256" key="14">
    <source>
        <dbReference type="ARBA" id="ARBA00048367"/>
    </source>
</evidence>
<protein>
    <recommendedName>
        <fullName evidence="12">Serine/threonine-protein kinase BUR1</fullName>
        <ecNumber evidence="5">2.7.11.22</ecNumber>
        <ecNumber evidence="4">2.7.11.23</ecNumber>
    </recommendedName>
    <alternativeName>
        <fullName evidence="16">Serine/threonine-protein kinase bur1</fullName>
    </alternativeName>
</protein>
<dbReference type="PROSITE" id="PS00108">
    <property type="entry name" value="PROTEIN_KINASE_ST"/>
    <property type="match status" value="1"/>
</dbReference>
<evidence type="ECO:0000256" key="11">
    <source>
        <dbReference type="ARBA" id="ARBA00023242"/>
    </source>
</evidence>
<dbReference type="InterPro" id="IPR029063">
    <property type="entry name" value="SAM-dependent_MTases_sf"/>
</dbReference>
<evidence type="ECO:0000256" key="17">
    <source>
        <dbReference type="PROSITE-ProRule" id="PRU10141"/>
    </source>
</evidence>
<feature type="compositionally biased region" description="Basic and acidic residues" evidence="18">
    <location>
        <begin position="697"/>
        <end position="715"/>
    </location>
</feature>
<feature type="compositionally biased region" description="Gly residues" evidence="18">
    <location>
        <begin position="778"/>
        <end position="791"/>
    </location>
</feature>
<evidence type="ECO:0000256" key="4">
    <source>
        <dbReference type="ARBA" id="ARBA00012409"/>
    </source>
</evidence>
<keyword evidence="6 20" id="KW-0723">Serine/threonine-protein kinase</keyword>
<name>A0AA43TZ90_9LECA</name>
<comment type="subcellular location">
    <subcellularLocation>
        <location evidence="1">Nucleus</location>
    </subcellularLocation>
</comment>
<reference evidence="20" key="1">
    <citation type="journal article" date="2023" name="Genome Biol. Evol.">
        <title>First Whole Genome Sequence and Flow Cytometry Genome Size Data for the Lichen-Forming Fungus Ramalina farinacea (Ascomycota).</title>
        <authorList>
            <person name="Llewellyn T."/>
            <person name="Mian S."/>
            <person name="Hill R."/>
            <person name="Leitch I.J."/>
            <person name="Gaya E."/>
        </authorList>
    </citation>
    <scope>NUCLEOTIDE SEQUENCE</scope>
    <source>
        <strain evidence="20">LIQ254RAFAR</strain>
    </source>
</reference>
<organism evidence="20 21">
    <name type="scientific">Ramalina farinacea</name>
    <dbReference type="NCBI Taxonomy" id="258253"/>
    <lineage>
        <taxon>Eukaryota</taxon>
        <taxon>Fungi</taxon>
        <taxon>Dikarya</taxon>
        <taxon>Ascomycota</taxon>
        <taxon>Pezizomycotina</taxon>
        <taxon>Lecanoromycetes</taxon>
        <taxon>OSLEUM clade</taxon>
        <taxon>Lecanoromycetidae</taxon>
        <taxon>Lecanorales</taxon>
        <taxon>Lecanorineae</taxon>
        <taxon>Ramalinaceae</taxon>
        <taxon>Ramalina</taxon>
    </lineage>
</organism>
<evidence type="ECO:0000313" key="21">
    <source>
        <dbReference type="Proteomes" id="UP001161017"/>
    </source>
</evidence>
<comment type="similarity">
    <text evidence="3">Belongs to the CFA/CMAS family.</text>
</comment>
<feature type="compositionally biased region" description="Basic and acidic residues" evidence="18">
    <location>
        <begin position="792"/>
        <end position="808"/>
    </location>
</feature>
<evidence type="ECO:0000256" key="13">
    <source>
        <dbReference type="ARBA" id="ARBA00047811"/>
    </source>
</evidence>
<keyword evidence="8 17" id="KW-0547">Nucleotide-binding</keyword>
<dbReference type="SUPFAM" id="SSF56112">
    <property type="entry name" value="Protein kinase-like (PK-like)"/>
    <property type="match status" value="1"/>
</dbReference>
<dbReference type="EC" id="2.7.11.22" evidence="5"/>
<dbReference type="FunFam" id="3.40.50.150:FF:000554">
    <property type="entry name" value="Cation-transporting ATPase"/>
    <property type="match status" value="1"/>
</dbReference>
<dbReference type="Pfam" id="PF00069">
    <property type="entry name" value="Pkinase"/>
    <property type="match status" value="1"/>
</dbReference>
<dbReference type="PANTHER" id="PTHR43832:SF1">
    <property type="entry name" value="S-ADENOSYL-L-METHIONINE-DEPENDENT METHYLTRANSFERASES SUPERFAMILY PROTEIN"/>
    <property type="match status" value="1"/>
</dbReference>
<keyword evidence="10 17" id="KW-0067">ATP-binding</keyword>
<keyword evidence="9 20" id="KW-0418">Kinase</keyword>
<dbReference type="CDD" id="cd02440">
    <property type="entry name" value="AdoMet_MTases"/>
    <property type="match status" value="1"/>
</dbReference>
<dbReference type="InterPro" id="IPR000719">
    <property type="entry name" value="Prot_kinase_dom"/>
</dbReference>
<feature type="region of interest" description="Disordered" evidence="18">
    <location>
        <begin position="278"/>
        <end position="301"/>
    </location>
</feature>
<evidence type="ECO:0000256" key="7">
    <source>
        <dbReference type="ARBA" id="ARBA00022679"/>
    </source>
</evidence>
<dbReference type="GO" id="GO:0005634">
    <property type="term" value="C:nucleus"/>
    <property type="evidence" value="ECO:0007669"/>
    <property type="project" value="UniProtKB-SubCell"/>
</dbReference>
<dbReference type="InterPro" id="IPR008271">
    <property type="entry name" value="Ser/Thr_kinase_AS"/>
</dbReference>
<evidence type="ECO:0000256" key="2">
    <source>
        <dbReference type="ARBA" id="ARBA00006485"/>
    </source>
</evidence>
<comment type="caution">
    <text evidence="20">The sequence shown here is derived from an EMBL/GenBank/DDBJ whole genome shotgun (WGS) entry which is preliminary data.</text>
</comment>
<evidence type="ECO:0000256" key="8">
    <source>
        <dbReference type="ARBA" id="ARBA00022741"/>
    </source>
</evidence>
<dbReference type="GO" id="GO:0004693">
    <property type="term" value="F:cyclin-dependent protein serine/threonine kinase activity"/>
    <property type="evidence" value="ECO:0007669"/>
    <property type="project" value="UniProtKB-EC"/>
</dbReference>
<feature type="region of interest" description="Disordered" evidence="18">
    <location>
        <begin position="654"/>
        <end position="874"/>
    </location>
</feature>
<dbReference type="FunFam" id="1.10.510.10:FF:000562">
    <property type="entry name" value="Serine/threonine-protein kinase bur1"/>
    <property type="match status" value="1"/>
</dbReference>
<dbReference type="Pfam" id="PF02353">
    <property type="entry name" value="CMAS"/>
    <property type="match status" value="1"/>
</dbReference>
<dbReference type="PROSITE" id="PS50011">
    <property type="entry name" value="PROTEIN_KINASE_DOM"/>
    <property type="match status" value="1"/>
</dbReference>
<dbReference type="GO" id="GO:0008353">
    <property type="term" value="F:RNA polymerase II CTD heptapeptide repeat kinase activity"/>
    <property type="evidence" value="ECO:0007669"/>
    <property type="project" value="UniProtKB-EC"/>
</dbReference>
<keyword evidence="7 20" id="KW-0808">Transferase</keyword>
<dbReference type="Proteomes" id="UP001161017">
    <property type="component" value="Unassembled WGS sequence"/>
</dbReference>
<gene>
    <name evidence="20" type="primary">BUR1</name>
    <name evidence="20" type="ORF">OHK93_002910</name>
</gene>
<evidence type="ECO:0000256" key="3">
    <source>
        <dbReference type="ARBA" id="ARBA00010815"/>
    </source>
</evidence>
<dbReference type="Gene3D" id="3.30.200.20">
    <property type="entry name" value="Phosphorylase Kinase, domain 1"/>
    <property type="match status" value="1"/>
</dbReference>
<dbReference type="FunFam" id="3.30.200.20:FF:000514">
    <property type="entry name" value="Serine/threonine-protein kinase BUR1"/>
    <property type="match status" value="1"/>
</dbReference>
<dbReference type="InterPro" id="IPR011009">
    <property type="entry name" value="Kinase-like_dom_sf"/>
</dbReference>
<evidence type="ECO:0000256" key="10">
    <source>
        <dbReference type="ARBA" id="ARBA00022840"/>
    </source>
</evidence>
<dbReference type="EC" id="2.7.11.23" evidence="4"/>
<evidence type="ECO:0000256" key="12">
    <source>
        <dbReference type="ARBA" id="ARBA00041018"/>
    </source>
</evidence>
<proteinExistence type="inferred from homology"/>